<dbReference type="Proteomes" id="UP000399805">
    <property type="component" value="Unassembled WGS sequence"/>
</dbReference>
<evidence type="ECO:0000256" key="1">
    <source>
        <dbReference type="SAM" id="MobiDB-lite"/>
    </source>
</evidence>
<keyword evidence="3" id="KW-1185">Reference proteome</keyword>
<organism evidence="2 3">
    <name type="scientific">Amycolatopsis camponoti</name>
    <dbReference type="NCBI Taxonomy" id="2606593"/>
    <lineage>
        <taxon>Bacteria</taxon>
        <taxon>Bacillati</taxon>
        <taxon>Actinomycetota</taxon>
        <taxon>Actinomycetes</taxon>
        <taxon>Pseudonocardiales</taxon>
        <taxon>Pseudonocardiaceae</taxon>
        <taxon>Amycolatopsis</taxon>
    </lineage>
</organism>
<accession>A0A6I8M7G9</accession>
<protein>
    <submittedName>
        <fullName evidence="2">Uncharacterized protein</fullName>
    </submittedName>
</protein>
<feature type="region of interest" description="Disordered" evidence="1">
    <location>
        <begin position="106"/>
        <end position="159"/>
    </location>
</feature>
<reference evidence="2 3" key="1">
    <citation type="submission" date="2019-09" db="EMBL/GenBank/DDBJ databases">
        <authorList>
            <person name="Leyn A S."/>
        </authorList>
    </citation>
    <scope>NUCLEOTIDE SEQUENCE [LARGE SCALE GENOMIC DNA]</scope>
    <source>
        <strain evidence="2">AA231_1</strain>
    </source>
</reference>
<gene>
    <name evidence="2" type="ORF">AA23TX_09629</name>
</gene>
<evidence type="ECO:0000313" key="2">
    <source>
        <dbReference type="EMBL" id="VVJ24867.1"/>
    </source>
</evidence>
<proteinExistence type="predicted"/>
<sequence length="272" mass="29940">MITGVVEPGDPVTEAIFGPVSVVLVEDPGQLAAQDLQLRCRAVDAGRRSGKSAIDRPRRSRISVPFFIGVGGEHRLLEPHPAHDFTPRAADIDVVPGVVTVAVLKSGKANQREPRRTRTYQQRESRPLPVTGTEGADSMRTRNKAEDAGESSGDHGFGGIGDPSLQTTLQWLKQMFDSIKINPRLRVEKIVDFEDVIRYFVEGHPGDPKITAGALLRMPHPNGDLLFQVFLDEADHICLDEGGHPYGRRMVAKSLDRELGQRLSDADLVIFR</sequence>
<dbReference type="RefSeq" id="WP_155549545.1">
    <property type="nucleotide sequence ID" value="NZ_CABVGP010000004.1"/>
</dbReference>
<dbReference type="EMBL" id="CABVGP010000004">
    <property type="protein sequence ID" value="VVJ24867.1"/>
    <property type="molecule type" value="Genomic_DNA"/>
</dbReference>
<dbReference type="AlphaFoldDB" id="A0A6I8M7G9"/>
<feature type="compositionally biased region" description="Basic and acidic residues" evidence="1">
    <location>
        <begin position="110"/>
        <end position="126"/>
    </location>
</feature>
<feature type="compositionally biased region" description="Basic and acidic residues" evidence="1">
    <location>
        <begin position="137"/>
        <end position="147"/>
    </location>
</feature>
<evidence type="ECO:0000313" key="3">
    <source>
        <dbReference type="Proteomes" id="UP000399805"/>
    </source>
</evidence>
<name>A0A6I8M7G9_9PSEU</name>